<dbReference type="AlphaFoldDB" id="A0A3E2MVJ6"/>
<dbReference type="Proteomes" id="UP000257451">
    <property type="component" value="Unassembled WGS sequence"/>
</dbReference>
<comment type="caution">
    <text evidence="1">The sequence shown here is derived from an EMBL/GenBank/DDBJ whole genome shotgun (WGS) entry which is preliminary data.</text>
</comment>
<sequence>MSIQNPFSMHRQAVWKERAATRAANPTLPLWIRVASLALGCHRANGHAAFKSGEIAEILGTPGRPLSPSAVSNAIKAAKNAGWIDKRSTSRCLVVPPHAVHGGLGHANDRCGVHGKIHFSREKVP</sequence>
<evidence type="ECO:0000313" key="2">
    <source>
        <dbReference type="Proteomes" id="UP000257451"/>
    </source>
</evidence>
<gene>
    <name evidence="1" type="ORF">DAVIS_02847</name>
</gene>
<accession>A0A3E2MVJ6</accession>
<dbReference type="EMBL" id="PEDF01000085">
    <property type="protein sequence ID" value="RFZ40882.1"/>
    <property type="molecule type" value="Genomic_DNA"/>
</dbReference>
<protein>
    <submittedName>
        <fullName evidence="1">Uncharacterized protein</fullName>
    </submittedName>
</protein>
<proteinExistence type="predicted"/>
<dbReference type="RefSeq" id="WP_117432383.1">
    <property type="nucleotide sequence ID" value="NZ_PEDF01000085.1"/>
</dbReference>
<name>A0A3E2MVJ6_MYCMR</name>
<reference evidence="1 2" key="1">
    <citation type="journal article" date="2018" name="Sci. Rep.">
        <title>Extensive genomic diversity among Mycobacterium marinum strains revealed by whole genome sequencing.</title>
        <authorList>
            <person name="Das S."/>
            <person name="Pettersson B.M."/>
            <person name="Behra P.R."/>
            <person name="Mallick A."/>
            <person name="Cheramie M."/>
            <person name="Ramesh M."/>
            <person name="Shirreff L."/>
            <person name="DuCote T."/>
            <person name="Dasgupta S."/>
            <person name="Ennis D.G."/>
            <person name="Kirsebom L.A."/>
        </authorList>
    </citation>
    <scope>NUCLEOTIDE SEQUENCE [LARGE SCALE GENOMIC DNA]</scope>
    <source>
        <strain evidence="1 2">Davis1</strain>
    </source>
</reference>
<evidence type="ECO:0000313" key="1">
    <source>
        <dbReference type="EMBL" id="RFZ40882.1"/>
    </source>
</evidence>
<organism evidence="1 2">
    <name type="scientific">Mycobacterium marinum</name>
    <dbReference type="NCBI Taxonomy" id="1781"/>
    <lineage>
        <taxon>Bacteria</taxon>
        <taxon>Bacillati</taxon>
        <taxon>Actinomycetota</taxon>
        <taxon>Actinomycetes</taxon>
        <taxon>Mycobacteriales</taxon>
        <taxon>Mycobacteriaceae</taxon>
        <taxon>Mycobacterium</taxon>
        <taxon>Mycobacterium ulcerans group</taxon>
    </lineage>
</organism>